<keyword evidence="2" id="KW-0238">DNA-binding</keyword>
<keyword evidence="7" id="KW-1185">Reference proteome</keyword>
<comment type="caution">
    <text evidence="6">The sequence shown here is derived from an EMBL/GenBank/DDBJ whole genome shotgun (WGS) entry which is preliminary data.</text>
</comment>
<dbReference type="PANTHER" id="PTHR44688:SF16">
    <property type="entry name" value="DNA-BINDING TRANSCRIPTIONAL ACTIVATOR DEVR_DOSR"/>
    <property type="match status" value="1"/>
</dbReference>
<dbReference type="CDD" id="cd06170">
    <property type="entry name" value="LuxR_C_like"/>
    <property type="match status" value="1"/>
</dbReference>
<feature type="domain" description="HTH luxR-type" evidence="5">
    <location>
        <begin position="321"/>
        <end position="379"/>
    </location>
</feature>
<dbReference type="InterPro" id="IPR036388">
    <property type="entry name" value="WH-like_DNA-bd_sf"/>
</dbReference>
<name>A0A936ZKH8_9BURK</name>
<organism evidence="6 7">
    <name type="scientific">Ramlibacter aurantiacus</name>
    <dbReference type="NCBI Taxonomy" id="2801330"/>
    <lineage>
        <taxon>Bacteria</taxon>
        <taxon>Pseudomonadati</taxon>
        <taxon>Pseudomonadota</taxon>
        <taxon>Betaproteobacteria</taxon>
        <taxon>Burkholderiales</taxon>
        <taxon>Comamonadaceae</taxon>
        <taxon>Ramlibacter</taxon>
    </lineage>
</organism>
<sequence length="399" mass="42665">MDVERARRVRREIKALCQSGLDSRALVAKAERLLRTVIPFDRACWHNVDPATSLLTSVMGDSAPSNPLLPILEYGSQDLNHYADLARARITVAGLREVTGGMPGRSRRYREVLEPMHIADELTAAFVAGADFWGCARLYRSAQWPAFDPVEVAFVASLAGPLAEGFRTALIATATAVEVGPDGPGVVVLDDDGGVASITFAAQRWLGDVVDVVDVVPGAPGSLPHVLFAVASQARAIAAGACTDNHLIASCRVPTRSGRWLVLHGQRLTPPGQDGPQERAERKSRTAPSTAALRDGGQTCVIVEPACAAELAPLMVCAYGLTDREQQVTGCVLRGMATKEIAAALGLSPYTVSDHLRLVFEKVGVTSRTELAALIFSDHYDPRITRGIRLAGAGWFVDR</sequence>
<dbReference type="InterPro" id="IPR016032">
    <property type="entry name" value="Sig_transdc_resp-reg_C-effctor"/>
</dbReference>
<keyword evidence="1" id="KW-0805">Transcription regulation</keyword>
<evidence type="ECO:0000259" key="5">
    <source>
        <dbReference type="PROSITE" id="PS50043"/>
    </source>
</evidence>
<accession>A0A936ZKH8</accession>
<proteinExistence type="predicted"/>
<dbReference type="GO" id="GO:0003677">
    <property type="term" value="F:DNA binding"/>
    <property type="evidence" value="ECO:0007669"/>
    <property type="project" value="UniProtKB-KW"/>
</dbReference>
<dbReference type="Gene3D" id="1.10.10.10">
    <property type="entry name" value="Winged helix-like DNA-binding domain superfamily/Winged helix DNA-binding domain"/>
    <property type="match status" value="1"/>
</dbReference>
<gene>
    <name evidence="6" type="ORF">JI739_16105</name>
</gene>
<dbReference type="PANTHER" id="PTHR44688">
    <property type="entry name" value="DNA-BINDING TRANSCRIPTIONAL ACTIVATOR DEVR_DOSR"/>
    <property type="match status" value="1"/>
</dbReference>
<evidence type="ECO:0000313" key="7">
    <source>
        <dbReference type="Proteomes" id="UP000613011"/>
    </source>
</evidence>
<dbReference type="PROSITE" id="PS50043">
    <property type="entry name" value="HTH_LUXR_2"/>
    <property type="match status" value="1"/>
</dbReference>
<feature type="region of interest" description="Disordered" evidence="4">
    <location>
        <begin position="266"/>
        <end position="290"/>
    </location>
</feature>
<protein>
    <submittedName>
        <fullName evidence="6">Helix-turn-helix transcriptional regulator</fullName>
    </submittedName>
</protein>
<dbReference type="Pfam" id="PF00196">
    <property type="entry name" value="GerE"/>
    <property type="match status" value="1"/>
</dbReference>
<keyword evidence="3" id="KW-0804">Transcription</keyword>
<dbReference type="SUPFAM" id="SSF46894">
    <property type="entry name" value="C-terminal effector domain of the bipartite response regulators"/>
    <property type="match status" value="1"/>
</dbReference>
<dbReference type="InterPro" id="IPR000792">
    <property type="entry name" value="Tscrpt_reg_LuxR_C"/>
</dbReference>
<evidence type="ECO:0000256" key="4">
    <source>
        <dbReference type="SAM" id="MobiDB-lite"/>
    </source>
</evidence>
<dbReference type="RefSeq" id="WP_201684953.1">
    <property type="nucleotide sequence ID" value="NZ_JAEQNA010000006.1"/>
</dbReference>
<dbReference type="EMBL" id="JAEQNA010000006">
    <property type="protein sequence ID" value="MBL0421873.1"/>
    <property type="molecule type" value="Genomic_DNA"/>
</dbReference>
<dbReference type="GO" id="GO:0006355">
    <property type="term" value="P:regulation of DNA-templated transcription"/>
    <property type="evidence" value="ECO:0007669"/>
    <property type="project" value="InterPro"/>
</dbReference>
<reference evidence="6" key="1">
    <citation type="submission" date="2021-01" db="EMBL/GenBank/DDBJ databases">
        <title>Ramlibacter sp. strain AW1 16S ribosomal RNA gene Genome sequencing and assembly.</title>
        <authorList>
            <person name="Kang M."/>
        </authorList>
    </citation>
    <scope>NUCLEOTIDE SEQUENCE</scope>
    <source>
        <strain evidence="6">AW1</strain>
    </source>
</reference>
<evidence type="ECO:0000313" key="6">
    <source>
        <dbReference type="EMBL" id="MBL0421873.1"/>
    </source>
</evidence>
<evidence type="ECO:0000256" key="2">
    <source>
        <dbReference type="ARBA" id="ARBA00023125"/>
    </source>
</evidence>
<dbReference type="Proteomes" id="UP000613011">
    <property type="component" value="Unassembled WGS sequence"/>
</dbReference>
<dbReference type="AlphaFoldDB" id="A0A936ZKH8"/>
<evidence type="ECO:0000256" key="3">
    <source>
        <dbReference type="ARBA" id="ARBA00023163"/>
    </source>
</evidence>
<dbReference type="SMART" id="SM00421">
    <property type="entry name" value="HTH_LUXR"/>
    <property type="match status" value="1"/>
</dbReference>
<evidence type="ECO:0000256" key="1">
    <source>
        <dbReference type="ARBA" id="ARBA00023015"/>
    </source>
</evidence>
<dbReference type="PRINTS" id="PR00038">
    <property type="entry name" value="HTHLUXR"/>
</dbReference>